<dbReference type="Proteomes" id="UP000323012">
    <property type="component" value="Unassembled WGS sequence"/>
</dbReference>
<evidence type="ECO:0000313" key="8">
    <source>
        <dbReference type="Proteomes" id="UP000323012"/>
    </source>
</evidence>
<proteinExistence type="inferred from homology"/>
<dbReference type="RefSeq" id="WP_005540089.1">
    <property type="nucleotide sequence ID" value="NZ_CP012958.1"/>
</dbReference>
<gene>
    <name evidence="3" type="ORF">ACT75_02120</name>
    <name evidence="4" type="ORF">CQR80_01615</name>
    <name evidence="5" type="ORF">FXB79_00490</name>
</gene>
<organism evidence="5 8">
    <name type="scientific">Aggregatibacter actinomycetemcomitans</name>
    <name type="common">Actinobacillus actinomycetemcomitans</name>
    <name type="synonym">Haemophilus actinomycetemcomitans</name>
    <dbReference type="NCBI Taxonomy" id="714"/>
    <lineage>
        <taxon>Bacteria</taxon>
        <taxon>Pseudomonadati</taxon>
        <taxon>Pseudomonadota</taxon>
        <taxon>Gammaproteobacteria</taxon>
        <taxon>Pasteurellales</taxon>
        <taxon>Pasteurellaceae</taxon>
        <taxon>Aggregatibacter</taxon>
    </lineage>
</organism>
<reference evidence="4 7" key="2">
    <citation type="submission" date="2017-10" db="EMBL/GenBank/DDBJ databases">
        <title>Draft genome sequences of Aggregatibacter actinomycetemcomitans strains 310a and 310b.</title>
        <authorList>
            <person name="May A.C."/>
            <person name="Ohta H."/>
            <person name="Maeda H."/>
            <person name="Kokeguchi S."/>
            <person name="Cugini C."/>
        </authorList>
    </citation>
    <scope>NUCLEOTIDE SEQUENCE [LARGE SCALE GENOMIC DNA]</scope>
    <source>
        <strain evidence="4 7">310b</strain>
    </source>
</reference>
<protein>
    <submittedName>
        <fullName evidence="3">Addiction module toxin RelE</fullName>
    </submittedName>
    <submittedName>
        <fullName evidence="5">Type II toxin-antitoxin system RelE/ParE family toxin</fullName>
    </submittedName>
</protein>
<dbReference type="Proteomes" id="UP000226080">
    <property type="component" value="Unassembled WGS sequence"/>
</dbReference>
<dbReference type="GeneID" id="77212363"/>
<dbReference type="Pfam" id="PF05016">
    <property type="entry name" value="ParE_toxin"/>
    <property type="match status" value="1"/>
</dbReference>
<name>A0A142FYB7_AGGAC</name>
<keyword evidence="7" id="KW-1185">Reference proteome</keyword>
<dbReference type="EMBL" id="PCGW01000002">
    <property type="protein sequence ID" value="PHO21444.1"/>
    <property type="molecule type" value="Genomic_DNA"/>
</dbReference>
<dbReference type="SMR" id="A0A142FYB7"/>
<dbReference type="InterPro" id="IPR007712">
    <property type="entry name" value="RelE/ParE_toxin"/>
</dbReference>
<dbReference type="eggNOG" id="COG2026">
    <property type="taxonomic scope" value="Bacteria"/>
</dbReference>
<dbReference type="Gene3D" id="3.30.2310.20">
    <property type="entry name" value="RelE-like"/>
    <property type="match status" value="1"/>
</dbReference>
<evidence type="ECO:0000313" key="3">
    <source>
        <dbReference type="EMBL" id="AMQ93397.1"/>
    </source>
</evidence>
<dbReference type="InterPro" id="IPR035093">
    <property type="entry name" value="RelE/ParE_toxin_dom_sf"/>
</dbReference>
<dbReference type="AlphaFoldDB" id="A0A142FYB7"/>
<dbReference type="NCBIfam" id="TIGR02385">
    <property type="entry name" value="RelE_StbE"/>
    <property type="match status" value="1"/>
</dbReference>
<sequence length="96" mass="11509">MTYKLTFDKRALKEWQKLGDTIRQQFKNKLAERLENPRVPGDKLRGYQNLYKIKLRAAGYRLVYEVNDNQIYILVLSVGKRNRLDAYKNAEFRQAR</sequence>
<dbReference type="PANTHER" id="PTHR35601">
    <property type="entry name" value="TOXIN RELE"/>
    <property type="match status" value="1"/>
</dbReference>
<dbReference type="EMBL" id="CP012959">
    <property type="protein sequence ID" value="AMQ93397.1"/>
    <property type="molecule type" value="Genomic_DNA"/>
</dbReference>
<dbReference type="KEGG" id="aact:ACT75_02120"/>
<evidence type="ECO:0000256" key="2">
    <source>
        <dbReference type="ARBA" id="ARBA00022649"/>
    </source>
</evidence>
<evidence type="ECO:0000313" key="6">
    <source>
        <dbReference type="Proteomes" id="UP000072236"/>
    </source>
</evidence>
<evidence type="ECO:0000313" key="4">
    <source>
        <dbReference type="EMBL" id="PHO21444.1"/>
    </source>
</evidence>
<keyword evidence="2" id="KW-1277">Toxin-antitoxin system</keyword>
<comment type="similarity">
    <text evidence="1">Belongs to the RelE toxin family.</text>
</comment>
<reference evidence="5 8" key="3">
    <citation type="submission" date="2019-08" db="EMBL/GenBank/DDBJ databases">
        <title>Whole genome sequencing of Aggregatibacter actinomycetemcomitans cultured from blood stream infections in Denmark reveals a novel phylogenetic lineage expressing serotype a membrane O polysaccharide.</title>
        <authorList>
            <person name="Nedergaard S."/>
            <person name="Kobel C.M."/>
            <person name="Nielsen M.B."/>
            <person name="Moeller R.T."/>
            <person name="Jensen A.B."/>
            <person name="Noerskov-Lauritsen N."/>
        </authorList>
    </citation>
    <scope>NUCLEOTIDE SEQUENCE [LARGE SCALE GENOMIC DNA]</scope>
    <source>
        <strain evidence="5 8">PN_563</strain>
    </source>
</reference>
<evidence type="ECO:0000256" key="1">
    <source>
        <dbReference type="ARBA" id="ARBA00006226"/>
    </source>
</evidence>
<dbReference type="PANTHER" id="PTHR35601:SF1">
    <property type="entry name" value="TOXIN RELE"/>
    <property type="match status" value="1"/>
</dbReference>
<dbReference type="SUPFAM" id="SSF143011">
    <property type="entry name" value="RelE-like"/>
    <property type="match status" value="1"/>
</dbReference>
<dbReference type="OrthoDB" id="9801234at2"/>
<reference evidence="3 6" key="1">
    <citation type="submission" date="2015-10" db="EMBL/GenBank/DDBJ databases">
        <title>Tn-seq of a polymicrobial infection.</title>
        <authorList>
            <person name="Stacy A."/>
            <person name="Rumbaugh K.P."/>
            <person name="Whiteley M."/>
        </authorList>
    </citation>
    <scope>NUCLEOTIDE SEQUENCE [LARGE SCALE GENOMIC DNA]</scope>
    <source>
        <strain evidence="3 6">624</strain>
    </source>
</reference>
<dbReference type="EMBL" id="VSED01000001">
    <property type="protein sequence ID" value="TYA40015.1"/>
    <property type="molecule type" value="Genomic_DNA"/>
</dbReference>
<evidence type="ECO:0000313" key="5">
    <source>
        <dbReference type="EMBL" id="TYA40015.1"/>
    </source>
</evidence>
<evidence type="ECO:0000313" key="7">
    <source>
        <dbReference type="Proteomes" id="UP000226080"/>
    </source>
</evidence>
<dbReference type="Proteomes" id="UP000072236">
    <property type="component" value="Chromosome"/>
</dbReference>
<accession>A0A142FYB7</accession>